<evidence type="ECO:0000313" key="1">
    <source>
        <dbReference type="EMBL" id="JAD28595.1"/>
    </source>
</evidence>
<name>A0A0A8YVW8_ARUDO</name>
<protein>
    <submittedName>
        <fullName evidence="1">Uncharacterized protein</fullName>
    </submittedName>
</protein>
<organism evidence="1">
    <name type="scientific">Arundo donax</name>
    <name type="common">Giant reed</name>
    <name type="synonym">Donax arundinaceus</name>
    <dbReference type="NCBI Taxonomy" id="35708"/>
    <lineage>
        <taxon>Eukaryota</taxon>
        <taxon>Viridiplantae</taxon>
        <taxon>Streptophyta</taxon>
        <taxon>Embryophyta</taxon>
        <taxon>Tracheophyta</taxon>
        <taxon>Spermatophyta</taxon>
        <taxon>Magnoliopsida</taxon>
        <taxon>Liliopsida</taxon>
        <taxon>Poales</taxon>
        <taxon>Poaceae</taxon>
        <taxon>PACMAD clade</taxon>
        <taxon>Arundinoideae</taxon>
        <taxon>Arundineae</taxon>
        <taxon>Arundo</taxon>
    </lineage>
</organism>
<dbReference type="AlphaFoldDB" id="A0A0A8YVW8"/>
<proteinExistence type="predicted"/>
<dbReference type="EMBL" id="GBRH01269300">
    <property type="protein sequence ID" value="JAD28595.1"/>
    <property type="molecule type" value="Transcribed_RNA"/>
</dbReference>
<accession>A0A0A8YVW8</accession>
<reference evidence="1" key="2">
    <citation type="journal article" date="2015" name="Data Brief">
        <title>Shoot transcriptome of the giant reed, Arundo donax.</title>
        <authorList>
            <person name="Barrero R.A."/>
            <person name="Guerrero F.D."/>
            <person name="Moolhuijzen P."/>
            <person name="Goolsby J.A."/>
            <person name="Tidwell J."/>
            <person name="Bellgard S.E."/>
            <person name="Bellgard M.I."/>
        </authorList>
    </citation>
    <scope>NUCLEOTIDE SEQUENCE</scope>
    <source>
        <tissue evidence="1">Shoot tissue taken approximately 20 cm above the soil surface</tissue>
    </source>
</reference>
<sequence>MRAQQRRTMIILPWRRCHGASMFLDQKYQCCVMKTIWFREW</sequence>
<reference evidence="1" key="1">
    <citation type="submission" date="2014-09" db="EMBL/GenBank/DDBJ databases">
        <authorList>
            <person name="Magalhaes I.L.F."/>
            <person name="Oliveira U."/>
            <person name="Santos F.R."/>
            <person name="Vidigal T.H.D.A."/>
            <person name="Brescovit A.D."/>
            <person name="Santos A.J."/>
        </authorList>
    </citation>
    <scope>NUCLEOTIDE SEQUENCE</scope>
    <source>
        <tissue evidence="1">Shoot tissue taken approximately 20 cm above the soil surface</tissue>
    </source>
</reference>